<dbReference type="Proteomes" id="UP000001542">
    <property type="component" value="Unassembled WGS sequence"/>
</dbReference>
<dbReference type="SMR" id="A2E338"/>
<reference evidence="2" key="2">
    <citation type="journal article" date="2007" name="Science">
        <title>Draft genome sequence of the sexually transmitted pathogen Trichomonas vaginalis.</title>
        <authorList>
            <person name="Carlton J.M."/>
            <person name="Hirt R.P."/>
            <person name="Silva J.C."/>
            <person name="Delcher A.L."/>
            <person name="Schatz M."/>
            <person name="Zhao Q."/>
            <person name="Wortman J.R."/>
            <person name="Bidwell S.L."/>
            <person name="Alsmark U.C.M."/>
            <person name="Besteiro S."/>
            <person name="Sicheritz-Ponten T."/>
            <person name="Noel C.J."/>
            <person name="Dacks J.B."/>
            <person name="Foster P.G."/>
            <person name="Simillion C."/>
            <person name="Van de Peer Y."/>
            <person name="Miranda-Saavedra D."/>
            <person name="Barton G.J."/>
            <person name="Westrop G.D."/>
            <person name="Mueller S."/>
            <person name="Dessi D."/>
            <person name="Fiori P.L."/>
            <person name="Ren Q."/>
            <person name="Paulsen I."/>
            <person name="Zhang H."/>
            <person name="Bastida-Corcuera F.D."/>
            <person name="Simoes-Barbosa A."/>
            <person name="Brown M.T."/>
            <person name="Hayes R.D."/>
            <person name="Mukherjee M."/>
            <person name="Okumura C.Y."/>
            <person name="Schneider R."/>
            <person name="Smith A.J."/>
            <person name="Vanacova S."/>
            <person name="Villalvazo M."/>
            <person name="Haas B.J."/>
            <person name="Pertea M."/>
            <person name="Feldblyum T.V."/>
            <person name="Utterback T.R."/>
            <person name="Shu C.L."/>
            <person name="Osoegawa K."/>
            <person name="de Jong P.J."/>
            <person name="Hrdy I."/>
            <person name="Horvathova L."/>
            <person name="Zubacova Z."/>
            <person name="Dolezal P."/>
            <person name="Malik S.B."/>
            <person name="Logsdon J.M. Jr."/>
            <person name="Henze K."/>
            <person name="Gupta A."/>
            <person name="Wang C.C."/>
            <person name="Dunne R.L."/>
            <person name="Upcroft J.A."/>
            <person name="Upcroft P."/>
            <person name="White O."/>
            <person name="Salzberg S.L."/>
            <person name="Tang P."/>
            <person name="Chiu C.-H."/>
            <person name="Lee Y.-S."/>
            <person name="Embley T.M."/>
            <person name="Coombs G.H."/>
            <person name="Mottram J.C."/>
            <person name="Tachezy J."/>
            <person name="Fraser-Liggett C.M."/>
            <person name="Johnson P.J."/>
        </authorList>
    </citation>
    <scope>NUCLEOTIDE SEQUENCE [LARGE SCALE GENOMIC DNA]</scope>
    <source>
        <strain evidence="2">G3</strain>
    </source>
</reference>
<dbReference type="InParanoid" id="A2E338"/>
<feature type="repeat" description="ANK" evidence="1">
    <location>
        <begin position="21"/>
        <end position="49"/>
    </location>
</feature>
<dbReference type="VEuPathDB" id="TrichDB:TVAG_405200"/>
<dbReference type="RefSeq" id="XP_001325197.1">
    <property type="nucleotide sequence ID" value="XM_001325162.1"/>
</dbReference>
<dbReference type="KEGG" id="tva:4770946"/>
<dbReference type="Gene3D" id="1.25.40.20">
    <property type="entry name" value="Ankyrin repeat-containing domain"/>
    <property type="match status" value="1"/>
</dbReference>
<keyword evidence="1" id="KW-0040">ANK repeat</keyword>
<name>A2E338_TRIV3</name>
<evidence type="ECO:0000256" key="1">
    <source>
        <dbReference type="PROSITE-ProRule" id="PRU00023"/>
    </source>
</evidence>
<dbReference type="EMBL" id="DS113293">
    <property type="protein sequence ID" value="EAY12974.1"/>
    <property type="molecule type" value="Genomic_DNA"/>
</dbReference>
<dbReference type="Pfam" id="PF12796">
    <property type="entry name" value="Ank_2"/>
    <property type="match status" value="1"/>
</dbReference>
<protein>
    <submittedName>
        <fullName evidence="2">Uncharacterized protein</fullName>
    </submittedName>
</protein>
<dbReference type="PROSITE" id="PS50297">
    <property type="entry name" value="ANK_REP_REGION"/>
    <property type="match status" value="1"/>
</dbReference>
<dbReference type="SUPFAM" id="SSF48403">
    <property type="entry name" value="Ankyrin repeat"/>
    <property type="match status" value="1"/>
</dbReference>
<dbReference type="InterPro" id="IPR002110">
    <property type="entry name" value="Ankyrin_rpt"/>
</dbReference>
<keyword evidence="3" id="KW-1185">Reference proteome</keyword>
<evidence type="ECO:0000313" key="3">
    <source>
        <dbReference type="Proteomes" id="UP000001542"/>
    </source>
</evidence>
<dbReference type="InterPro" id="IPR036770">
    <property type="entry name" value="Ankyrin_rpt-contain_sf"/>
</dbReference>
<reference evidence="2" key="1">
    <citation type="submission" date="2006-10" db="EMBL/GenBank/DDBJ databases">
        <authorList>
            <person name="Amadeo P."/>
            <person name="Zhao Q."/>
            <person name="Wortman J."/>
            <person name="Fraser-Liggett C."/>
            <person name="Carlton J."/>
        </authorList>
    </citation>
    <scope>NUCLEOTIDE SEQUENCE</scope>
    <source>
        <strain evidence="2">G3</strain>
    </source>
</reference>
<accession>A2E338</accession>
<evidence type="ECO:0000313" key="2">
    <source>
        <dbReference type="EMBL" id="EAY12974.1"/>
    </source>
</evidence>
<dbReference type="OrthoDB" id="426293at2759"/>
<dbReference type="PROSITE" id="PS50088">
    <property type="entry name" value="ANK_REPEAT"/>
    <property type="match status" value="1"/>
</dbReference>
<organism evidence="2 3">
    <name type="scientific">Trichomonas vaginalis (strain ATCC PRA-98 / G3)</name>
    <dbReference type="NCBI Taxonomy" id="412133"/>
    <lineage>
        <taxon>Eukaryota</taxon>
        <taxon>Metamonada</taxon>
        <taxon>Parabasalia</taxon>
        <taxon>Trichomonadida</taxon>
        <taxon>Trichomonadidae</taxon>
        <taxon>Trichomonas</taxon>
    </lineage>
</organism>
<proteinExistence type="predicted"/>
<gene>
    <name evidence="2" type="ORF">TVAG_405200</name>
</gene>
<sequence>MAEVAQFLISRSAIIDSKDTESETPLHRAVMRYSIETAEVLLSNGADVL</sequence>
<dbReference type="VEuPathDB" id="TrichDB:TVAGG3_0848390"/>
<dbReference type="AlphaFoldDB" id="A2E338"/>